<name>A0A2P2NV05_RHIMU</name>
<proteinExistence type="predicted"/>
<reference evidence="1" key="1">
    <citation type="submission" date="2018-02" db="EMBL/GenBank/DDBJ databases">
        <title>Rhizophora mucronata_Transcriptome.</title>
        <authorList>
            <person name="Meera S.P."/>
            <person name="Sreeshan A."/>
            <person name="Augustine A."/>
        </authorList>
    </citation>
    <scope>NUCLEOTIDE SEQUENCE</scope>
    <source>
        <tissue evidence="1">Leaf</tissue>
    </source>
</reference>
<organism evidence="1">
    <name type="scientific">Rhizophora mucronata</name>
    <name type="common">Asiatic mangrove</name>
    <dbReference type="NCBI Taxonomy" id="61149"/>
    <lineage>
        <taxon>Eukaryota</taxon>
        <taxon>Viridiplantae</taxon>
        <taxon>Streptophyta</taxon>
        <taxon>Embryophyta</taxon>
        <taxon>Tracheophyta</taxon>
        <taxon>Spermatophyta</taxon>
        <taxon>Magnoliopsida</taxon>
        <taxon>eudicotyledons</taxon>
        <taxon>Gunneridae</taxon>
        <taxon>Pentapetalae</taxon>
        <taxon>rosids</taxon>
        <taxon>fabids</taxon>
        <taxon>Malpighiales</taxon>
        <taxon>Rhizophoraceae</taxon>
        <taxon>Rhizophora</taxon>
    </lineage>
</organism>
<sequence>MNWKFKSRYPKIVGSRDRGGICLRASGNCGLAENCGLEIMLF</sequence>
<accession>A0A2P2NV05</accession>
<evidence type="ECO:0000313" key="1">
    <source>
        <dbReference type="EMBL" id="MBX46337.1"/>
    </source>
</evidence>
<dbReference type="AlphaFoldDB" id="A0A2P2NV05"/>
<dbReference type="EMBL" id="GGEC01065853">
    <property type="protein sequence ID" value="MBX46337.1"/>
    <property type="molecule type" value="Transcribed_RNA"/>
</dbReference>
<protein>
    <submittedName>
        <fullName evidence="1">Uncharacterized protein</fullName>
    </submittedName>
</protein>